<dbReference type="AlphaFoldDB" id="A0A3M7SY86"/>
<comment type="caution">
    <text evidence="1">The sequence shown here is derived from an EMBL/GenBank/DDBJ whole genome shotgun (WGS) entry which is preliminary data.</text>
</comment>
<evidence type="ECO:0000313" key="1">
    <source>
        <dbReference type="EMBL" id="RNA40687.1"/>
    </source>
</evidence>
<organism evidence="1 2">
    <name type="scientific">Brachionus plicatilis</name>
    <name type="common">Marine rotifer</name>
    <name type="synonym">Brachionus muelleri</name>
    <dbReference type="NCBI Taxonomy" id="10195"/>
    <lineage>
        <taxon>Eukaryota</taxon>
        <taxon>Metazoa</taxon>
        <taxon>Spiralia</taxon>
        <taxon>Gnathifera</taxon>
        <taxon>Rotifera</taxon>
        <taxon>Eurotatoria</taxon>
        <taxon>Monogononta</taxon>
        <taxon>Pseudotrocha</taxon>
        <taxon>Ploima</taxon>
        <taxon>Brachionidae</taxon>
        <taxon>Brachionus</taxon>
    </lineage>
</organism>
<reference evidence="1 2" key="1">
    <citation type="journal article" date="2018" name="Sci. Rep.">
        <title>Genomic signatures of local adaptation to the degree of environmental predictability in rotifers.</title>
        <authorList>
            <person name="Franch-Gras L."/>
            <person name="Hahn C."/>
            <person name="Garcia-Roger E.M."/>
            <person name="Carmona M.J."/>
            <person name="Serra M."/>
            <person name="Gomez A."/>
        </authorList>
    </citation>
    <scope>NUCLEOTIDE SEQUENCE [LARGE SCALE GENOMIC DNA]</scope>
    <source>
        <strain evidence="1">HYR1</strain>
    </source>
</reference>
<keyword evidence="2" id="KW-1185">Reference proteome</keyword>
<accession>A0A3M7SY86</accession>
<gene>
    <name evidence="1" type="ORF">BpHYR1_034656</name>
</gene>
<name>A0A3M7SY86_BRAPC</name>
<sequence length="69" mass="8099">MTICLFFISEKVTINSQFKFKFEKTYQLTVGSHSFHKATVELLYRKNNMLLGSYKNGNNSSFFVCRLTF</sequence>
<protein>
    <submittedName>
        <fullName evidence="1">Uncharacterized protein</fullName>
    </submittedName>
</protein>
<dbReference type="Proteomes" id="UP000276133">
    <property type="component" value="Unassembled WGS sequence"/>
</dbReference>
<proteinExistence type="predicted"/>
<evidence type="ECO:0000313" key="2">
    <source>
        <dbReference type="Proteomes" id="UP000276133"/>
    </source>
</evidence>
<dbReference type="EMBL" id="REGN01000606">
    <property type="protein sequence ID" value="RNA40687.1"/>
    <property type="molecule type" value="Genomic_DNA"/>
</dbReference>